<organism evidence="5 6">
    <name type="scientific">Rhodocollybia butyracea</name>
    <dbReference type="NCBI Taxonomy" id="206335"/>
    <lineage>
        <taxon>Eukaryota</taxon>
        <taxon>Fungi</taxon>
        <taxon>Dikarya</taxon>
        <taxon>Basidiomycota</taxon>
        <taxon>Agaricomycotina</taxon>
        <taxon>Agaricomycetes</taxon>
        <taxon>Agaricomycetidae</taxon>
        <taxon>Agaricales</taxon>
        <taxon>Marasmiineae</taxon>
        <taxon>Omphalotaceae</taxon>
        <taxon>Rhodocollybia</taxon>
    </lineage>
</organism>
<dbReference type="AlphaFoldDB" id="A0A9P5PSN5"/>
<dbReference type="CDD" id="cd00067">
    <property type="entry name" value="GAL4"/>
    <property type="match status" value="1"/>
</dbReference>
<name>A0A9P5PSN5_9AGAR</name>
<dbReference type="Gene3D" id="4.10.240.10">
    <property type="entry name" value="Zn(2)-C6 fungal-type DNA-binding domain"/>
    <property type="match status" value="1"/>
</dbReference>
<dbReference type="GO" id="GO:0008270">
    <property type="term" value="F:zinc ion binding"/>
    <property type="evidence" value="ECO:0007669"/>
    <property type="project" value="InterPro"/>
</dbReference>
<dbReference type="SMART" id="SM00066">
    <property type="entry name" value="GAL4"/>
    <property type="match status" value="1"/>
</dbReference>
<evidence type="ECO:0000256" key="1">
    <source>
        <dbReference type="ARBA" id="ARBA00022723"/>
    </source>
</evidence>
<sequence length="720" mass="80292">MSTGPDRPKRRGNSCDTCKKRKVKCVGAPGKNGSCNTCLASKLTCTYDGTFKNRVISKDYIERLEARLSEVELLLKQAQSTNPSSSNAVQPSSQDYRNSDSPPTALSSNPNLNEEPNGGEELELSDEDFDGVSILHQGISSLSISPRFHGRSSSSKLVSDIFEKRQATEQYSSRTSSSSTLVFKRPEFWSPFPWESQPEPFHQFDFPPQDLLDSLVSLFFEHVNYLYALLNRPAFETLIAQGLHYHDAQFADVVLLVIAIGSKFSTDSRVVLEGSGTWRSSGFKWFSQVNIYKKATLSVPSLYNLQAIVLYTLHQQNSPSQEEGWSLLSSGIRLAQAMGAHRKKVYASKLTVTDELWKRAFWCLYMLDRQTCLALGRPCSLHDEEFDLDLPIDCDDEYWVQENPEDCFKQPPDKPSKITFVIRFIEASVILSHALRTIYSINKSKAVLGYTGQGWEERLVAELNSRLNNWEARIPSHLRLSTGIRDPLFFIQAAVLSSAYHDLRILVHHPFVAPGGKSSSITYLCLATCDNAARACSSIACLVSQRAPMTLAPILLHTAFTSAIILFFKLFSARRAGTVIDITGTMSGVHGCMGVLENAESRTWLAGQYRDILYNLAMLGDLPLPSTSSAPFPPSNYSATTPTAPISNDIAIPFDALHSTKLPHYLDDPQAQIVDILPLTFDTDEQLRNMWNDAPMGMGFDTDWANYLTTLNWMQPNAPL</sequence>
<feature type="compositionally biased region" description="Polar residues" evidence="3">
    <location>
        <begin position="78"/>
        <end position="105"/>
    </location>
</feature>
<accession>A0A9P5PSN5</accession>
<proteinExistence type="predicted"/>
<dbReference type="InterPro" id="IPR050987">
    <property type="entry name" value="AtrR-like"/>
</dbReference>
<dbReference type="Pfam" id="PF04082">
    <property type="entry name" value="Fungal_trans"/>
    <property type="match status" value="1"/>
</dbReference>
<dbReference type="GO" id="GO:0000981">
    <property type="term" value="F:DNA-binding transcription factor activity, RNA polymerase II-specific"/>
    <property type="evidence" value="ECO:0007669"/>
    <property type="project" value="InterPro"/>
</dbReference>
<feature type="domain" description="Zn(2)-C6 fungal-type" evidence="4">
    <location>
        <begin position="14"/>
        <end position="47"/>
    </location>
</feature>
<dbReference type="Pfam" id="PF00172">
    <property type="entry name" value="Zn_clus"/>
    <property type="match status" value="1"/>
</dbReference>
<feature type="region of interest" description="Disordered" evidence="3">
    <location>
        <begin position="78"/>
        <end position="124"/>
    </location>
</feature>
<protein>
    <submittedName>
        <fullName evidence="5">Fungal-specific transcription factor domain-containing protein</fullName>
    </submittedName>
</protein>
<dbReference type="InterPro" id="IPR001138">
    <property type="entry name" value="Zn2Cys6_DnaBD"/>
</dbReference>
<dbReference type="EMBL" id="JADNRY010000059">
    <property type="protein sequence ID" value="KAF9068619.1"/>
    <property type="molecule type" value="Genomic_DNA"/>
</dbReference>
<dbReference type="Proteomes" id="UP000772434">
    <property type="component" value="Unassembled WGS sequence"/>
</dbReference>
<gene>
    <name evidence="5" type="ORF">BDP27DRAFT_1295009</name>
</gene>
<evidence type="ECO:0000256" key="2">
    <source>
        <dbReference type="ARBA" id="ARBA00023242"/>
    </source>
</evidence>
<dbReference type="PANTHER" id="PTHR46910:SF38">
    <property type="entry name" value="ZN(2)-C6 FUNGAL-TYPE DOMAIN-CONTAINING PROTEIN"/>
    <property type="match status" value="1"/>
</dbReference>
<evidence type="ECO:0000256" key="3">
    <source>
        <dbReference type="SAM" id="MobiDB-lite"/>
    </source>
</evidence>
<dbReference type="PANTHER" id="PTHR46910">
    <property type="entry name" value="TRANSCRIPTION FACTOR PDR1"/>
    <property type="match status" value="1"/>
</dbReference>
<dbReference type="SUPFAM" id="SSF57701">
    <property type="entry name" value="Zn2/Cys6 DNA-binding domain"/>
    <property type="match status" value="1"/>
</dbReference>
<dbReference type="PROSITE" id="PS00463">
    <property type="entry name" value="ZN2_CY6_FUNGAL_1"/>
    <property type="match status" value="1"/>
</dbReference>
<evidence type="ECO:0000313" key="5">
    <source>
        <dbReference type="EMBL" id="KAF9068619.1"/>
    </source>
</evidence>
<keyword evidence="2" id="KW-0539">Nucleus</keyword>
<dbReference type="PROSITE" id="PS50048">
    <property type="entry name" value="ZN2_CY6_FUNGAL_2"/>
    <property type="match status" value="1"/>
</dbReference>
<dbReference type="CDD" id="cd12148">
    <property type="entry name" value="fungal_TF_MHR"/>
    <property type="match status" value="1"/>
</dbReference>
<dbReference type="InterPro" id="IPR036864">
    <property type="entry name" value="Zn2-C6_fun-type_DNA-bd_sf"/>
</dbReference>
<dbReference type="GO" id="GO:0003677">
    <property type="term" value="F:DNA binding"/>
    <property type="evidence" value="ECO:0007669"/>
    <property type="project" value="InterPro"/>
</dbReference>
<keyword evidence="1" id="KW-0479">Metal-binding</keyword>
<dbReference type="InterPro" id="IPR007219">
    <property type="entry name" value="XnlR_reg_dom"/>
</dbReference>
<comment type="caution">
    <text evidence="5">The sequence shown here is derived from an EMBL/GenBank/DDBJ whole genome shotgun (WGS) entry which is preliminary data.</text>
</comment>
<dbReference type="SMART" id="SM00906">
    <property type="entry name" value="Fungal_trans"/>
    <property type="match status" value="1"/>
</dbReference>
<dbReference type="GO" id="GO:0006351">
    <property type="term" value="P:DNA-templated transcription"/>
    <property type="evidence" value="ECO:0007669"/>
    <property type="project" value="InterPro"/>
</dbReference>
<reference evidence="5" key="1">
    <citation type="submission" date="2020-11" db="EMBL/GenBank/DDBJ databases">
        <authorList>
            <consortium name="DOE Joint Genome Institute"/>
            <person name="Ahrendt S."/>
            <person name="Riley R."/>
            <person name="Andreopoulos W."/>
            <person name="Labutti K."/>
            <person name="Pangilinan J."/>
            <person name="Ruiz-Duenas F.J."/>
            <person name="Barrasa J.M."/>
            <person name="Sanchez-Garcia M."/>
            <person name="Camarero S."/>
            <person name="Miyauchi S."/>
            <person name="Serrano A."/>
            <person name="Linde D."/>
            <person name="Babiker R."/>
            <person name="Drula E."/>
            <person name="Ayuso-Fernandez I."/>
            <person name="Pacheco R."/>
            <person name="Padilla G."/>
            <person name="Ferreira P."/>
            <person name="Barriuso J."/>
            <person name="Kellner H."/>
            <person name="Castanera R."/>
            <person name="Alfaro M."/>
            <person name="Ramirez L."/>
            <person name="Pisabarro A.G."/>
            <person name="Kuo A."/>
            <person name="Tritt A."/>
            <person name="Lipzen A."/>
            <person name="He G."/>
            <person name="Yan M."/>
            <person name="Ng V."/>
            <person name="Cullen D."/>
            <person name="Martin F."/>
            <person name="Rosso M.-N."/>
            <person name="Henrissat B."/>
            <person name="Hibbett D."/>
            <person name="Martinez A.T."/>
            <person name="Grigoriev I.V."/>
        </authorList>
    </citation>
    <scope>NUCLEOTIDE SEQUENCE</scope>
    <source>
        <strain evidence="5">AH 40177</strain>
    </source>
</reference>
<evidence type="ECO:0000313" key="6">
    <source>
        <dbReference type="Proteomes" id="UP000772434"/>
    </source>
</evidence>
<feature type="compositionally biased region" description="Low complexity" evidence="3">
    <location>
        <begin position="106"/>
        <end position="116"/>
    </location>
</feature>
<evidence type="ECO:0000259" key="4">
    <source>
        <dbReference type="PROSITE" id="PS50048"/>
    </source>
</evidence>
<keyword evidence="6" id="KW-1185">Reference proteome</keyword>
<dbReference type="OrthoDB" id="4456959at2759"/>